<proteinExistence type="predicted"/>
<gene>
    <name evidence="2" type="ORF">PXEA_LOCUS12216</name>
</gene>
<dbReference type="AlphaFoldDB" id="A0A3S5AEY9"/>
<feature type="region of interest" description="Disordered" evidence="1">
    <location>
        <begin position="1"/>
        <end position="30"/>
    </location>
</feature>
<reference evidence="2" key="1">
    <citation type="submission" date="2018-11" db="EMBL/GenBank/DDBJ databases">
        <authorList>
            <consortium name="Pathogen Informatics"/>
        </authorList>
    </citation>
    <scope>NUCLEOTIDE SEQUENCE</scope>
</reference>
<evidence type="ECO:0000313" key="2">
    <source>
        <dbReference type="EMBL" id="VEL18776.1"/>
    </source>
</evidence>
<dbReference type="Proteomes" id="UP000784294">
    <property type="component" value="Unassembled WGS sequence"/>
</dbReference>
<sequence>MHTHTHPLSGASHAQALFEPENGPPNRDDLIDSRQGIRLCGWDISGGQPKWARGMRLRRRRHTAAATCTFFRVSLLSPNCLHSAGGMASQFLAPTE</sequence>
<comment type="caution">
    <text evidence="2">The sequence shown here is derived from an EMBL/GenBank/DDBJ whole genome shotgun (WGS) entry which is preliminary data.</text>
</comment>
<name>A0A3S5AEY9_9PLAT</name>
<dbReference type="EMBL" id="CAAALY010038580">
    <property type="protein sequence ID" value="VEL18776.1"/>
    <property type="molecule type" value="Genomic_DNA"/>
</dbReference>
<keyword evidence="3" id="KW-1185">Reference proteome</keyword>
<evidence type="ECO:0000313" key="3">
    <source>
        <dbReference type="Proteomes" id="UP000784294"/>
    </source>
</evidence>
<accession>A0A3S5AEY9</accession>
<organism evidence="2 3">
    <name type="scientific">Protopolystoma xenopodis</name>
    <dbReference type="NCBI Taxonomy" id="117903"/>
    <lineage>
        <taxon>Eukaryota</taxon>
        <taxon>Metazoa</taxon>
        <taxon>Spiralia</taxon>
        <taxon>Lophotrochozoa</taxon>
        <taxon>Platyhelminthes</taxon>
        <taxon>Monogenea</taxon>
        <taxon>Polyopisthocotylea</taxon>
        <taxon>Polystomatidea</taxon>
        <taxon>Polystomatidae</taxon>
        <taxon>Protopolystoma</taxon>
    </lineage>
</organism>
<evidence type="ECO:0000256" key="1">
    <source>
        <dbReference type="SAM" id="MobiDB-lite"/>
    </source>
</evidence>
<protein>
    <submittedName>
        <fullName evidence="2">Uncharacterized protein</fullName>
    </submittedName>
</protein>